<accession>A0ABQ8JH48</accession>
<feature type="region of interest" description="Disordered" evidence="1">
    <location>
        <begin position="1"/>
        <end position="20"/>
    </location>
</feature>
<dbReference type="Proteomes" id="UP000887458">
    <property type="component" value="Unassembled WGS sequence"/>
</dbReference>
<comment type="caution">
    <text evidence="2">The sequence shown here is derived from an EMBL/GenBank/DDBJ whole genome shotgun (WGS) entry which is preliminary data.</text>
</comment>
<evidence type="ECO:0000313" key="2">
    <source>
        <dbReference type="EMBL" id="KAH9421705.1"/>
    </source>
</evidence>
<sequence length="162" mass="18929">MSKMDNDHFNSDNKDLHQSEIQSNKCRLFEQNDESNERSSPSSLIDDQIIEEILDNILAHNNLKNLSLDKLFKKINEHLNDQFGPVGYRKPTRIMIMKMINKRLNRMTRNELNAIQSGSTNFPTPSSSSLIEGMIFTNNKFSLKQYKKRKLFQFDNAVFQLD</sequence>
<proteinExistence type="predicted"/>
<evidence type="ECO:0000313" key="3">
    <source>
        <dbReference type="Proteomes" id="UP000887458"/>
    </source>
</evidence>
<protein>
    <submittedName>
        <fullName evidence="2">Uncharacterized protein</fullName>
    </submittedName>
</protein>
<dbReference type="EMBL" id="NJHN03000037">
    <property type="protein sequence ID" value="KAH9421705.1"/>
    <property type="molecule type" value="Genomic_DNA"/>
</dbReference>
<organism evidence="2 3">
    <name type="scientific">Dermatophagoides pteronyssinus</name>
    <name type="common">European house dust mite</name>
    <dbReference type="NCBI Taxonomy" id="6956"/>
    <lineage>
        <taxon>Eukaryota</taxon>
        <taxon>Metazoa</taxon>
        <taxon>Ecdysozoa</taxon>
        <taxon>Arthropoda</taxon>
        <taxon>Chelicerata</taxon>
        <taxon>Arachnida</taxon>
        <taxon>Acari</taxon>
        <taxon>Acariformes</taxon>
        <taxon>Sarcoptiformes</taxon>
        <taxon>Astigmata</taxon>
        <taxon>Psoroptidia</taxon>
        <taxon>Analgoidea</taxon>
        <taxon>Pyroglyphidae</taxon>
        <taxon>Dermatophagoidinae</taxon>
        <taxon>Dermatophagoides</taxon>
    </lineage>
</organism>
<reference evidence="2 3" key="1">
    <citation type="journal article" date="2018" name="J. Allergy Clin. Immunol.">
        <title>High-quality assembly of Dermatophagoides pteronyssinus genome and transcriptome reveals a wide range of novel allergens.</title>
        <authorList>
            <person name="Liu X.Y."/>
            <person name="Yang K.Y."/>
            <person name="Wang M.Q."/>
            <person name="Kwok J.S."/>
            <person name="Zeng X."/>
            <person name="Yang Z."/>
            <person name="Xiao X.J."/>
            <person name="Lau C.P."/>
            <person name="Li Y."/>
            <person name="Huang Z.M."/>
            <person name="Ba J.G."/>
            <person name="Yim A.K."/>
            <person name="Ouyang C.Y."/>
            <person name="Ngai S.M."/>
            <person name="Chan T.F."/>
            <person name="Leung E.L."/>
            <person name="Liu L."/>
            <person name="Liu Z.G."/>
            <person name="Tsui S.K."/>
        </authorList>
    </citation>
    <scope>NUCLEOTIDE SEQUENCE [LARGE SCALE GENOMIC DNA]</scope>
    <source>
        <strain evidence="2">Derp</strain>
    </source>
</reference>
<gene>
    <name evidence="2" type="ORF">DERP_001992</name>
</gene>
<keyword evidence="3" id="KW-1185">Reference proteome</keyword>
<reference evidence="2 3" key="2">
    <citation type="journal article" date="2022" name="Mol. Biol. Evol.">
        <title>Comparative Genomics Reveals Insights into the Divergent Evolution of Astigmatic Mites and Household Pest Adaptations.</title>
        <authorList>
            <person name="Xiong Q."/>
            <person name="Wan A.T."/>
            <person name="Liu X."/>
            <person name="Fung C.S."/>
            <person name="Xiao X."/>
            <person name="Malainual N."/>
            <person name="Hou J."/>
            <person name="Wang L."/>
            <person name="Wang M."/>
            <person name="Yang K.Y."/>
            <person name="Cui Y."/>
            <person name="Leung E.L."/>
            <person name="Nong W."/>
            <person name="Shin S.K."/>
            <person name="Au S.W."/>
            <person name="Jeong K.Y."/>
            <person name="Chew F.T."/>
            <person name="Hui J.H."/>
            <person name="Leung T.F."/>
            <person name="Tungtrongchitr A."/>
            <person name="Zhong N."/>
            <person name="Liu Z."/>
            <person name="Tsui S.K."/>
        </authorList>
    </citation>
    <scope>NUCLEOTIDE SEQUENCE [LARGE SCALE GENOMIC DNA]</scope>
    <source>
        <strain evidence="2">Derp</strain>
    </source>
</reference>
<evidence type="ECO:0000256" key="1">
    <source>
        <dbReference type="SAM" id="MobiDB-lite"/>
    </source>
</evidence>
<name>A0ABQ8JH48_DERPT</name>
<feature type="compositionally biased region" description="Basic and acidic residues" evidence="1">
    <location>
        <begin position="1"/>
        <end position="18"/>
    </location>
</feature>